<evidence type="ECO:0000313" key="1">
    <source>
        <dbReference type="EMBL" id="THU76458.1"/>
    </source>
</evidence>
<reference evidence="1 2" key="1">
    <citation type="journal article" date="2019" name="Nat. Ecol. Evol.">
        <title>Megaphylogeny resolves global patterns of mushroom evolution.</title>
        <authorList>
            <person name="Varga T."/>
            <person name="Krizsan K."/>
            <person name="Foldi C."/>
            <person name="Dima B."/>
            <person name="Sanchez-Garcia M."/>
            <person name="Sanchez-Ramirez S."/>
            <person name="Szollosi G.J."/>
            <person name="Szarkandi J.G."/>
            <person name="Papp V."/>
            <person name="Albert L."/>
            <person name="Andreopoulos W."/>
            <person name="Angelini C."/>
            <person name="Antonin V."/>
            <person name="Barry K.W."/>
            <person name="Bougher N.L."/>
            <person name="Buchanan P."/>
            <person name="Buyck B."/>
            <person name="Bense V."/>
            <person name="Catcheside P."/>
            <person name="Chovatia M."/>
            <person name="Cooper J."/>
            <person name="Damon W."/>
            <person name="Desjardin D."/>
            <person name="Finy P."/>
            <person name="Geml J."/>
            <person name="Haridas S."/>
            <person name="Hughes K."/>
            <person name="Justo A."/>
            <person name="Karasinski D."/>
            <person name="Kautmanova I."/>
            <person name="Kiss B."/>
            <person name="Kocsube S."/>
            <person name="Kotiranta H."/>
            <person name="LaButti K.M."/>
            <person name="Lechner B.E."/>
            <person name="Liimatainen K."/>
            <person name="Lipzen A."/>
            <person name="Lukacs Z."/>
            <person name="Mihaltcheva S."/>
            <person name="Morgado L.N."/>
            <person name="Niskanen T."/>
            <person name="Noordeloos M.E."/>
            <person name="Ohm R.A."/>
            <person name="Ortiz-Santana B."/>
            <person name="Ovrebo C."/>
            <person name="Racz N."/>
            <person name="Riley R."/>
            <person name="Savchenko A."/>
            <person name="Shiryaev A."/>
            <person name="Soop K."/>
            <person name="Spirin V."/>
            <person name="Szebenyi C."/>
            <person name="Tomsovsky M."/>
            <person name="Tulloss R.E."/>
            <person name="Uehling J."/>
            <person name="Grigoriev I.V."/>
            <person name="Vagvolgyi C."/>
            <person name="Papp T."/>
            <person name="Martin F.M."/>
            <person name="Miettinen O."/>
            <person name="Hibbett D.S."/>
            <person name="Nagy L.G."/>
        </authorList>
    </citation>
    <scope>NUCLEOTIDE SEQUENCE [LARGE SCALE GENOMIC DNA]</scope>
    <source>
        <strain evidence="1 2">CBS 962.96</strain>
    </source>
</reference>
<dbReference type="AlphaFoldDB" id="A0A4S8KML9"/>
<evidence type="ECO:0000313" key="2">
    <source>
        <dbReference type="Proteomes" id="UP000297245"/>
    </source>
</evidence>
<accession>A0A4S8KML9</accession>
<feature type="non-terminal residue" evidence="1">
    <location>
        <position position="1"/>
    </location>
</feature>
<name>A0A4S8KML9_DENBC</name>
<keyword evidence="2" id="KW-1185">Reference proteome</keyword>
<dbReference type="EMBL" id="ML180909">
    <property type="protein sequence ID" value="THU76458.1"/>
    <property type="molecule type" value="Genomic_DNA"/>
</dbReference>
<gene>
    <name evidence="1" type="ORF">K435DRAFT_704843</name>
</gene>
<sequence length="119" mass="13185">QRCNMDVKPIGSGTVAMAMFQYVANYTAKFSMDTAFVFSALCAAIKAISEKPPMDIEGNIDGWEKSRQFLIKTVNRLIAKRELSSQQMASKLIGNPSCYTNIYKILLVSNALGDCTRSF</sequence>
<proteinExistence type="predicted"/>
<protein>
    <submittedName>
        <fullName evidence="1">Uncharacterized protein</fullName>
    </submittedName>
</protein>
<organism evidence="1 2">
    <name type="scientific">Dendrothele bispora (strain CBS 962.96)</name>
    <dbReference type="NCBI Taxonomy" id="1314807"/>
    <lineage>
        <taxon>Eukaryota</taxon>
        <taxon>Fungi</taxon>
        <taxon>Dikarya</taxon>
        <taxon>Basidiomycota</taxon>
        <taxon>Agaricomycotina</taxon>
        <taxon>Agaricomycetes</taxon>
        <taxon>Agaricomycetidae</taxon>
        <taxon>Agaricales</taxon>
        <taxon>Agaricales incertae sedis</taxon>
        <taxon>Dendrothele</taxon>
    </lineage>
</organism>
<dbReference type="OrthoDB" id="3267861at2759"/>
<dbReference type="Proteomes" id="UP000297245">
    <property type="component" value="Unassembled WGS sequence"/>
</dbReference>